<comment type="function">
    <text evidence="5">Catalyzes the deamination of various vicinal amino-alcohols to oxo compounds. Allows this organism to utilize ethanolamine as the sole source of nitrogen and carbon in the presence of external vitamin B12.</text>
</comment>
<dbReference type="PIRSF" id="PIRSF018982">
    <property type="entry name" value="EutC"/>
    <property type="match status" value="1"/>
</dbReference>
<dbReference type="GO" id="GO:0009350">
    <property type="term" value="C:ethanolamine ammonia-lyase complex"/>
    <property type="evidence" value="ECO:0007669"/>
    <property type="project" value="UniProtKB-UniRule"/>
</dbReference>
<keyword evidence="4 5" id="KW-1283">Bacterial microcompartment</keyword>
<comment type="catalytic activity">
    <reaction evidence="5">
        <text>ethanolamine = acetaldehyde + NH4(+)</text>
        <dbReference type="Rhea" id="RHEA:15313"/>
        <dbReference type="ChEBI" id="CHEBI:15343"/>
        <dbReference type="ChEBI" id="CHEBI:28938"/>
        <dbReference type="ChEBI" id="CHEBI:57603"/>
        <dbReference type="EC" id="4.3.1.7"/>
    </reaction>
</comment>
<sequence>MAKVNKKVPVVDDGSWAALREFTAARIAIGRTGNSIPLNELLDFKLAHAHARDAVYSVLDVEGITSNLQQFKLPLYHLHSKASNRAKYLKRPDYGRKLNEESLTQLAACDVTHSDVAIMIADGLSAAAVNLYAVELMQILLPKLLNAGLTLAPLSLIEQGRVAIADEAGYAFRARLSLILIGERPGLSSPDSMGAYLTYNPKPGLTDESRNCISNIRPDGLPPSAAADKIVYLISEALKRKLTGVDLKDNAGLLEF</sequence>
<dbReference type="HAMAP" id="MF_00601">
    <property type="entry name" value="EutC"/>
    <property type="match status" value="1"/>
</dbReference>
<protein>
    <recommendedName>
        <fullName evidence="5">Ethanolamine ammonia-lyase small subunit</fullName>
        <shortName evidence="5">EAL small subunit</shortName>
        <ecNumber evidence="5">4.3.1.7</ecNumber>
    </recommendedName>
</protein>
<dbReference type="GO" id="GO:0031419">
    <property type="term" value="F:cobalamin binding"/>
    <property type="evidence" value="ECO:0007669"/>
    <property type="project" value="UniProtKB-UniRule"/>
</dbReference>
<dbReference type="NCBIfam" id="NF003971">
    <property type="entry name" value="PRK05465.1"/>
    <property type="match status" value="1"/>
</dbReference>
<dbReference type="Proteomes" id="UP000002774">
    <property type="component" value="Chromosome"/>
</dbReference>
<dbReference type="GO" id="GO:0031471">
    <property type="term" value="C:ethanolamine degradation polyhedral organelle"/>
    <property type="evidence" value="ECO:0007669"/>
    <property type="project" value="UniProtKB-UniRule"/>
</dbReference>
<dbReference type="STRING" id="714943.Mucpa_5856"/>
<dbReference type="OrthoDB" id="114248at2"/>
<keyword evidence="7" id="KW-1185">Reference proteome</keyword>
<reference evidence="6" key="1">
    <citation type="submission" date="2011-09" db="EMBL/GenBank/DDBJ databases">
        <title>The permanent draft genome of Mucilaginibacter paludis DSM 18603.</title>
        <authorList>
            <consortium name="US DOE Joint Genome Institute (JGI-PGF)"/>
            <person name="Lucas S."/>
            <person name="Han J."/>
            <person name="Lapidus A."/>
            <person name="Bruce D."/>
            <person name="Goodwin L."/>
            <person name="Pitluck S."/>
            <person name="Peters L."/>
            <person name="Kyrpides N."/>
            <person name="Mavromatis K."/>
            <person name="Ivanova N."/>
            <person name="Mikhailova N."/>
            <person name="Held B."/>
            <person name="Detter J.C."/>
            <person name="Tapia R."/>
            <person name="Han C."/>
            <person name="Land M."/>
            <person name="Hauser L."/>
            <person name="Markowitz V."/>
            <person name="Cheng J.-F."/>
            <person name="Hugenholtz P."/>
            <person name="Woyke T."/>
            <person name="Wu D."/>
            <person name="Tindall B."/>
            <person name="Brambilla E."/>
            <person name="Klenk H.-P."/>
            <person name="Eisen J.A."/>
        </authorList>
    </citation>
    <scope>NUCLEOTIDE SEQUENCE [LARGE SCALE GENOMIC DNA]</scope>
    <source>
        <strain evidence="6">DSM 18603</strain>
    </source>
</reference>
<dbReference type="AlphaFoldDB" id="H1Y7S7"/>
<keyword evidence="2 5" id="KW-0456">Lyase</keyword>
<organism evidence="6 7">
    <name type="scientific">Mucilaginibacter paludis DSM 18603</name>
    <dbReference type="NCBI Taxonomy" id="714943"/>
    <lineage>
        <taxon>Bacteria</taxon>
        <taxon>Pseudomonadati</taxon>
        <taxon>Bacteroidota</taxon>
        <taxon>Sphingobacteriia</taxon>
        <taxon>Sphingobacteriales</taxon>
        <taxon>Sphingobacteriaceae</taxon>
        <taxon>Mucilaginibacter</taxon>
    </lineage>
</organism>
<proteinExistence type="inferred from homology"/>
<comment type="subcellular location">
    <subcellularLocation>
        <location evidence="5">Bacterial microcompartment</location>
    </subcellularLocation>
</comment>
<name>H1Y7S7_9SPHI</name>
<dbReference type="RefSeq" id="WP_008511390.1">
    <property type="nucleotide sequence ID" value="NZ_CM001403.1"/>
</dbReference>
<keyword evidence="1 5" id="KW-0846">Cobalamin</keyword>
<dbReference type="UniPathway" id="UPA00560"/>
<dbReference type="GO" id="GO:0046336">
    <property type="term" value="P:ethanolamine catabolic process"/>
    <property type="evidence" value="ECO:0007669"/>
    <property type="project" value="UniProtKB-UniRule"/>
</dbReference>
<dbReference type="PANTHER" id="PTHR39330">
    <property type="entry name" value="ETHANOLAMINE AMMONIA-LYASE LIGHT CHAIN"/>
    <property type="match status" value="1"/>
</dbReference>
<dbReference type="InterPro" id="IPR009246">
    <property type="entry name" value="EutC"/>
</dbReference>
<comment type="pathway">
    <text evidence="5">Amine and polyamine degradation; ethanolamine degradation.</text>
</comment>
<feature type="binding site" evidence="5">
    <location>
        <position position="212"/>
    </location>
    <ligand>
        <name>adenosylcob(III)alamin</name>
        <dbReference type="ChEBI" id="CHEBI:18408"/>
    </ligand>
</feature>
<gene>
    <name evidence="5" type="primary">eutC</name>
    <name evidence="6" type="ORF">Mucpa_5856</name>
</gene>
<dbReference type="InterPro" id="IPR042251">
    <property type="entry name" value="EutC_C"/>
</dbReference>
<evidence type="ECO:0000256" key="2">
    <source>
        <dbReference type="ARBA" id="ARBA00023239"/>
    </source>
</evidence>
<dbReference type="PANTHER" id="PTHR39330:SF1">
    <property type="entry name" value="ETHANOLAMINE AMMONIA-LYASE SMALL SUBUNIT"/>
    <property type="match status" value="1"/>
</dbReference>
<dbReference type="EMBL" id="CM001403">
    <property type="protein sequence ID" value="EHQ29922.1"/>
    <property type="molecule type" value="Genomic_DNA"/>
</dbReference>
<comment type="subunit">
    <text evidence="5">The basic unit is a heterodimer which dimerizes to form tetramers. The heterotetramers trimerize; 6 large subunits form a core ring with 6 small subunits projecting outwards.</text>
</comment>
<dbReference type="Gene3D" id="3.40.50.11240">
    <property type="entry name" value="Ethanolamine ammonia-lyase light chain (EutC)"/>
    <property type="match status" value="1"/>
</dbReference>
<evidence type="ECO:0000256" key="1">
    <source>
        <dbReference type="ARBA" id="ARBA00022628"/>
    </source>
</evidence>
<dbReference type="HOGENOM" id="CLU_068224_1_0_10"/>
<comment type="cofactor">
    <cofactor evidence="5">
        <name>adenosylcob(III)alamin</name>
        <dbReference type="ChEBI" id="CHEBI:18408"/>
    </cofactor>
    <text evidence="5">Binds between the large and small subunits.</text>
</comment>
<evidence type="ECO:0000313" key="6">
    <source>
        <dbReference type="EMBL" id="EHQ29922.1"/>
    </source>
</evidence>
<dbReference type="InterPro" id="IPR042255">
    <property type="entry name" value="EutC_N"/>
</dbReference>
<feature type="binding site" evidence="5">
    <location>
        <position position="183"/>
    </location>
    <ligand>
        <name>adenosylcob(III)alamin</name>
        <dbReference type="ChEBI" id="CHEBI:18408"/>
    </ligand>
</feature>
<dbReference type="eggNOG" id="COG4302">
    <property type="taxonomic scope" value="Bacteria"/>
</dbReference>
<evidence type="ECO:0000256" key="3">
    <source>
        <dbReference type="ARBA" id="ARBA00023285"/>
    </source>
</evidence>
<dbReference type="GO" id="GO:0008851">
    <property type="term" value="F:ethanolamine ammonia-lyase activity"/>
    <property type="evidence" value="ECO:0007669"/>
    <property type="project" value="UniProtKB-UniRule"/>
</dbReference>
<comment type="similarity">
    <text evidence="5">Belongs to the EutC family.</text>
</comment>
<evidence type="ECO:0000256" key="5">
    <source>
        <dbReference type="HAMAP-Rule" id="MF_00601"/>
    </source>
</evidence>
<dbReference type="EC" id="4.3.1.7" evidence="5"/>
<feature type="binding site" evidence="5">
    <location>
        <position position="162"/>
    </location>
    <ligand>
        <name>adenosylcob(III)alamin</name>
        <dbReference type="ChEBI" id="CHEBI:18408"/>
    </ligand>
</feature>
<dbReference type="Gene3D" id="1.10.30.40">
    <property type="entry name" value="Ethanolamine ammonia-lyase light chain (EutC), N-terminal domain"/>
    <property type="match status" value="1"/>
</dbReference>
<dbReference type="GO" id="GO:0006520">
    <property type="term" value="P:amino acid metabolic process"/>
    <property type="evidence" value="ECO:0007669"/>
    <property type="project" value="InterPro"/>
</dbReference>
<evidence type="ECO:0000313" key="7">
    <source>
        <dbReference type="Proteomes" id="UP000002774"/>
    </source>
</evidence>
<keyword evidence="3 5" id="KW-0170">Cobalt</keyword>
<accession>H1Y7S7</accession>
<dbReference type="Pfam" id="PF05985">
    <property type="entry name" value="EutC"/>
    <property type="match status" value="1"/>
</dbReference>
<evidence type="ECO:0000256" key="4">
    <source>
        <dbReference type="ARBA" id="ARBA00024446"/>
    </source>
</evidence>